<sequence>MPSYLITGASRGLGYAFLKTLSQNPTNEIIALVRNKPTTLARLKKENHSQKNIHILQADILDPTTLQTALPQISKITGGSLDVLINNAAYISEESNFTTLVQAETDLPAVIDDFSKSIQTNLVGVFNTVTVFLPLLRLSPIKKVISLTTGMADLDFTLNFSIPTAPAYSISKAALNMLVVKYHNAYKEEGILFMGISPGLVATAENKTYTSEELEGFKQMITSFQEYAPNFEGPISPQQSVDMVLKVIEEATVEKSGGSFVSHYGNKQWL</sequence>
<dbReference type="AlphaFoldDB" id="A0A4Z1NXW8"/>
<name>A0A4Z1NXW8_9PEZI</name>
<dbReference type="SUPFAM" id="SSF51735">
    <property type="entry name" value="NAD(P)-binding Rossmann-fold domains"/>
    <property type="match status" value="1"/>
</dbReference>
<protein>
    <submittedName>
        <fullName evidence="2">NAD(P)-binding protein</fullName>
    </submittedName>
</protein>
<dbReference type="PROSITE" id="PS00061">
    <property type="entry name" value="ADH_SHORT"/>
    <property type="match status" value="1"/>
</dbReference>
<evidence type="ECO:0000313" key="3">
    <source>
        <dbReference type="Proteomes" id="UP000298493"/>
    </source>
</evidence>
<dbReference type="PANTHER" id="PTHR45458:SF3">
    <property type="entry name" value="CHAIN DEHYDROGENASE (ATSC), PUTATIVE-RELATED"/>
    <property type="match status" value="1"/>
</dbReference>
<reference evidence="2 3" key="1">
    <citation type="submission" date="2019-04" db="EMBL/GenBank/DDBJ databases">
        <title>High contiguity whole genome sequence and gene annotation resource for two Venturia nashicola isolates.</title>
        <authorList>
            <person name="Prokchorchik M."/>
            <person name="Won K."/>
            <person name="Lee Y."/>
            <person name="Choi E.D."/>
            <person name="Segonzac C."/>
            <person name="Sohn K.H."/>
        </authorList>
    </citation>
    <scope>NUCLEOTIDE SEQUENCE [LARGE SCALE GENOMIC DNA]</scope>
    <source>
        <strain evidence="2 3">PRI2</strain>
    </source>
</reference>
<dbReference type="Proteomes" id="UP000298493">
    <property type="component" value="Unassembled WGS sequence"/>
</dbReference>
<dbReference type="EMBL" id="SNSC02000011">
    <property type="protein sequence ID" value="TID20029.1"/>
    <property type="molecule type" value="Genomic_DNA"/>
</dbReference>
<evidence type="ECO:0000313" key="2">
    <source>
        <dbReference type="EMBL" id="TID20029.1"/>
    </source>
</evidence>
<dbReference type="InterPro" id="IPR002347">
    <property type="entry name" value="SDR_fam"/>
</dbReference>
<dbReference type="GO" id="GO:0016616">
    <property type="term" value="F:oxidoreductase activity, acting on the CH-OH group of donors, NAD or NADP as acceptor"/>
    <property type="evidence" value="ECO:0007669"/>
    <property type="project" value="TreeGrafter"/>
</dbReference>
<dbReference type="InterPro" id="IPR020904">
    <property type="entry name" value="Sc_DH/Rdtase_CS"/>
</dbReference>
<dbReference type="InterPro" id="IPR036291">
    <property type="entry name" value="NAD(P)-bd_dom_sf"/>
</dbReference>
<dbReference type="PANTHER" id="PTHR45458">
    <property type="entry name" value="SHORT-CHAIN DEHYDROGENASE/REDUCTASE SDR"/>
    <property type="match status" value="1"/>
</dbReference>
<keyword evidence="3" id="KW-1185">Reference proteome</keyword>
<evidence type="ECO:0000256" key="1">
    <source>
        <dbReference type="ARBA" id="ARBA00022857"/>
    </source>
</evidence>
<dbReference type="InterPro" id="IPR052184">
    <property type="entry name" value="SDR_enzymes"/>
</dbReference>
<proteinExistence type="predicted"/>
<comment type="caution">
    <text evidence="2">The sequence shown here is derived from an EMBL/GenBank/DDBJ whole genome shotgun (WGS) entry which is preliminary data.</text>
</comment>
<gene>
    <name evidence="2" type="ORF">E6O75_ATG07489</name>
</gene>
<dbReference type="PRINTS" id="PR00081">
    <property type="entry name" value="GDHRDH"/>
</dbReference>
<accession>A0A4Z1NXW8</accession>
<keyword evidence="1" id="KW-0521">NADP</keyword>
<dbReference type="Gene3D" id="3.40.50.720">
    <property type="entry name" value="NAD(P)-binding Rossmann-like Domain"/>
    <property type="match status" value="1"/>
</dbReference>
<dbReference type="Pfam" id="PF00106">
    <property type="entry name" value="adh_short"/>
    <property type="match status" value="1"/>
</dbReference>
<organism evidence="2 3">
    <name type="scientific">Venturia nashicola</name>
    <dbReference type="NCBI Taxonomy" id="86259"/>
    <lineage>
        <taxon>Eukaryota</taxon>
        <taxon>Fungi</taxon>
        <taxon>Dikarya</taxon>
        <taxon>Ascomycota</taxon>
        <taxon>Pezizomycotina</taxon>
        <taxon>Dothideomycetes</taxon>
        <taxon>Pleosporomycetidae</taxon>
        <taxon>Venturiales</taxon>
        <taxon>Venturiaceae</taxon>
        <taxon>Venturia</taxon>
    </lineage>
</organism>